<dbReference type="PANTHER" id="PTHR43625:SF40">
    <property type="entry name" value="ALDO-KETO REDUCTASE YAKC [NADP(+)]"/>
    <property type="match status" value="1"/>
</dbReference>
<sequence>MVGQLKKLEEEGKIKYISLSEACAATIRRAHAAHPITAIQIEWSLCLRDVEEDIIPTCRQLGIGIVAYSPLGRGFLSSGPKIVNGLSKEDYRKHLPWFQLENLEHNKTIFEGVSEIAARKGCTLSQLALAWFITKETVPVPSPVLPKWRISTRISGHYLLI</sequence>
<evidence type="ECO:0000256" key="1">
    <source>
        <dbReference type="ARBA" id="ARBA00022857"/>
    </source>
</evidence>
<dbReference type="Pfam" id="PF00248">
    <property type="entry name" value="Aldo_ket_red"/>
    <property type="match status" value="1"/>
</dbReference>
<dbReference type="AlphaFoldDB" id="A0A8K0MSC1"/>
<dbReference type="InterPro" id="IPR036812">
    <property type="entry name" value="NAD(P)_OxRdtase_dom_sf"/>
</dbReference>
<dbReference type="OrthoDB" id="37537at2759"/>
<feature type="domain" description="NADP-dependent oxidoreductase" evidence="3">
    <location>
        <begin position="3"/>
        <end position="143"/>
    </location>
</feature>
<dbReference type="GO" id="GO:0016491">
    <property type="term" value="F:oxidoreductase activity"/>
    <property type="evidence" value="ECO:0007669"/>
    <property type="project" value="UniProtKB-KW"/>
</dbReference>
<dbReference type="SUPFAM" id="SSF51430">
    <property type="entry name" value="NAD(P)-linked oxidoreductase"/>
    <property type="match status" value="1"/>
</dbReference>
<comment type="caution">
    <text evidence="4">The sequence shown here is derived from an EMBL/GenBank/DDBJ whole genome shotgun (WGS) entry which is preliminary data.</text>
</comment>
<evidence type="ECO:0000313" key="5">
    <source>
        <dbReference type="Proteomes" id="UP000796880"/>
    </source>
</evidence>
<dbReference type="GO" id="GO:0005737">
    <property type="term" value="C:cytoplasm"/>
    <property type="evidence" value="ECO:0007669"/>
    <property type="project" value="TreeGrafter"/>
</dbReference>
<dbReference type="Proteomes" id="UP000796880">
    <property type="component" value="Unassembled WGS sequence"/>
</dbReference>
<keyword evidence="1" id="KW-0521">NADP</keyword>
<dbReference type="PANTHER" id="PTHR43625">
    <property type="entry name" value="AFLATOXIN B1 ALDEHYDE REDUCTASE"/>
    <property type="match status" value="1"/>
</dbReference>
<accession>A0A8K0MSC1</accession>
<organism evidence="4 5">
    <name type="scientific">Rhamnella rubrinervis</name>
    <dbReference type="NCBI Taxonomy" id="2594499"/>
    <lineage>
        <taxon>Eukaryota</taxon>
        <taxon>Viridiplantae</taxon>
        <taxon>Streptophyta</taxon>
        <taxon>Embryophyta</taxon>
        <taxon>Tracheophyta</taxon>
        <taxon>Spermatophyta</taxon>
        <taxon>Magnoliopsida</taxon>
        <taxon>eudicotyledons</taxon>
        <taxon>Gunneridae</taxon>
        <taxon>Pentapetalae</taxon>
        <taxon>rosids</taxon>
        <taxon>fabids</taxon>
        <taxon>Rosales</taxon>
        <taxon>Rhamnaceae</taxon>
        <taxon>rhamnoid group</taxon>
        <taxon>Rhamneae</taxon>
        <taxon>Rhamnella</taxon>
    </lineage>
</organism>
<evidence type="ECO:0000313" key="4">
    <source>
        <dbReference type="EMBL" id="KAF3457101.1"/>
    </source>
</evidence>
<proteinExistence type="predicted"/>
<evidence type="ECO:0000259" key="3">
    <source>
        <dbReference type="Pfam" id="PF00248"/>
    </source>
</evidence>
<keyword evidence="2" id="KW-0560">Oxidoreductase</keyword>
<keyword evidence="5" id="KW-1185">Reference proteome</keyword>
<dbReference type="Gene3D" id="3.20.20.100">
    <property type="entry name" value="NADP-dependent oxidoreductase domain"/>
    <property type="match status" value="1"/>
</dbReference>
<reference evidence="4" key="1">
    <citation type="submission" date="2020-03" db="EMBL/GenBank/DDBJ databases">
        <title>A high-quality chromosome-level genome assembly of a woody plant with both climbing and erect habits, Rhamnella rubrinervis.</title>
        <authorList>
            <person name="Lu Z."/>
            <person name="Yang Y."/>
            <person name="Zhu X."/>
            <person name="Sun Y."/>
        </authorList>
    </citation>
    <scope>NUCLEOTIDE SEQUENCE</scope>
    <source>
        <strain evidence="4">BYM</strain>
        <tissue evidence="4">Leaf</tissue>
    </source>
</reference>
<gene>
    <name evidence="4" type="ORF">FNV43_RR01758</name>
</gene>
<dbReference type="InterPro" id="IPR050791">
    <property type="entry name" value="Aldo-Keto_reductase"/>
</dbReference>
<dbReference type="InterPro" id="IPR023210">
    <property type="entry name" value="NADP_OxRdtase_dom"/>
</dbReference>
<protein>
    <recommendedName>
        <fullName evidence="3">NADP-dependent oxidoreductase domain-containing protein</fullName>
    </recommendedName>
</protein>
<name>A0A8K0MSC1_9ROSA</name>
<evidence type="ECO:0000256" key="2">
    <source>
        <dbReference type="ARBA" id="ARBA00023002"/>
    </source>
</evidence>
<dbReference type="EMBL" id="VOIH02000001">
    <property type="protein sequence ID" value="KAF3457101.1"/>
    <property type="molecule type" value="Genomic_DNA"/>
</dbReference>